<gene>
    <name evidence="1" type="ORF">A2372_02820</name>
</gene>
<protein>
    <recommendedName>
        <fullName evidence="3">Sucrose phosphatase-like domain-containing protein</fullName>
    </recommendedName>
</protein>
<name>A0A1F8DXV0_9BACT</name>
<accession>A0A1F8DXV0</accession>
<evidence type="ECO:0000313" key="1">
    <source>
        <dbReference type="EMBL" id="OGM93306.1"/>
    </source>
</evidence>
<organism evidence="1 2">
    <name type="scientific">Candidatus Wolfebacteria bacterium RIFOXYB1_FULL_54_12</name>
    <dbReference type="NCBI Taxonomy" id="1802559"/>
    <lineage>
        <taxon>Bacteria</taxon>
        <taxon>Candidatus Wolfeibacteriota</taxon>
    </lineage>
</organism>
<dbReference type="AlphaFoldDB" id="A0A1F8DXV0"/>
<reference evidence="1 2" key="1">
    <citation type="journal article" date="2016" name="Nat. Commun.">
        <title>Thousands of microbial genomes shed light on interconnected biogeochemical processes in an aquifer system.</title>
        <authorList>
            <person name="Anantharaman K."/>
            <person name="Brown C.T."/>
            <person name="Hug L.A."/>
            <person name="Sharon I."/>
            <person name="Castelle C.J."/>
            <person name="Probst A.J."/>
            <person name="Thomas B.C."/>
            <person name="Singh A."/>
            <person name="Wilkins M.J."/>
            <person name="Karaoz U."/>
            <person name="Brodie E.L."/>
            <person name="Williams K.H."/>
            <person name="Hubbard S.S."/>
            <person name="Banfield J.F."/>
        </authorList>
    </citation>
    <scope>NUCLEOTIDE SEQUENCE [LARGE SCALE GENOMIC DNA]</scope>
</reference>
<comment type="caution">
    <text evidence="1">The sequence shown here is derived from an EMBL/GenBank/DDBJ whole genome shotgun (WGS) entry which is preliminary data.</text>
</comment>
<dbReference type="STRING" id="1802559.A2372_02820"/>
<sequence>MDATLEAYNAVTKAKLEEARFMIKLLGLDYDGTVSDGNTYTQTQVFALAEKVLDANKSIAFVTARAATALKVLFPPLQQLLMRKNAPVPCFIAGGNGTTLYEVKKDGLVMIYNNGFTLQQVLCVVGVGRDVYARLQIGHNDLVEKGLRTFETFLQDSWAGYVPDEIIYVCRPFRGELFTEEAKVTFVLPKDASLRGIIVSELNAALGSEYCAMAGDSTYVHITRRLSEDSKAFAIKAILQRMGLTHMQVATFGDMPMGNDKGLLSFPYSFTNAEDFIRSESDLQAPPFVLACSGVNPVAMVYHAVEMLITTSQA</sequence>
<dbReference type="Gene3D" id="3.30.1240.10">
    <property type="match status" value="1"/>
</dbReference>
<dbReference type="InterPro" id="IPR036412">
    <property type="entry name" value="HAD-like_sf"/>
</dbReference>
<dbReference type="Gene3D" id="3.40.50.1000">
    <property type="entry name" value="HAD superfamily/HAD-like"/>
    <property type="match status" value="1"/>
</dbReference>
<dbReference type="SUPFAM" id="SSF56784">
    <property type="entry name" value="HAD-like"/>
    <property type="match status" value="1"/>
</dbReference>
<dbReference type="EMBL" id="MGIT01000001">
    <property type="protein sequence ID" value="OGM93306.1"/>
    <property type="molecule type" value="Genomic_DNA"/>
</dbReference>
<dbReference type="Proteomes" id="UP000176422">
    <property type="component" value="Unassembled WGS sequence"/>
</dbReference>
<evidence type="ECO:0008006" key="3">
    <source>
        <dbReference type="Google" id="ProtNLM"/>
    </source>
</evidence>
<proteinExistence type="predicted"/>
<dbReference type="InterPro" id="IPR023214">
    <property type="entry name" value="HAD_sf"/>
</dbReference>
<evidence type="ECO:0000313" key="2">
    <source>
        <dbReference type="Proteomes" id="UP000176422"/>
    </source>
</evidence>